<feature type="domain" description="Ionotropic receptor 75a N-terminal" evidence="11">
    <location>
        <begin position="90"/>
        <end position="193"/>
    </location>
</feature>
<evidence type="ECO:0000256" key="7">
    <source>
        <dbReference type="ARBA" id="ARBA00023170"/>
    </source>
</evidence>
<evidence type="ECO:0000259" key="11">
    <source>
        <dbReference type="Pfam" id="PF24576"/>
    </source>
</evidence>
<keyword evidence="3" id="KW-1003">Cell membrane</keyword>
<evidence type="ECO:0000256" key="3">
    <source>
        <dbReference type="ARBA" id="ARBA00022475"/>
    </source>
</evidence>
<dbReference type="EMBL" id="VTPC01060375">
    <property type="protein sequence ID" value="KAF2889937.1"/>
    <property type="molecule type" value="Genomic_DNA"/>
</dbReference>
<evidence type="ECO:0000256" key="9">
    <source>
        <dbReference type="SAM" id="Phobius"/>
    </source>
</evidence>
<gene>
    <name evidence="12" type="ORF">ILUMI_16236</name>
</gene>
<proteinExistence type="inferred from homology"/>
<keyword evidence="4 9" id="KW-0812">Transmembrane</keyword>
<evidence type="ECO:0000256" key="2">
    <source>
        <dbReference type="ARBA" id="ARBA00008685"/>
    </source>
</evidence>
<dbReference type="InterPro" id="IPR057074">
    <property type="entry name" value="IR75A_N"/>
</dbReference>
<comment type="caution">
    <text evidence="12">The sequence shown here is derived from an EMBL/GenBank/DDBJ whole genome shotgun (WGS) entry which is preliminary data.</text>
</comment>
<feature type="transmembrane region" description="Helical" evidence="9">
    <location>
        <begin position="322"/>
        <end position="341"/>
    </location>
</feature>
<dbReference type="Pfam" id="PF00060">
    <property type="entry name" value="Lig_chan"/>
    <property type="match status" value="1"/>
</dbReference>
<name>A0A8K0CRF3_IGNLU</name>
<comment type="similarity">
    <text evidence="2">Belongs to the glutamate-gated ion channel (TC 1.A.10.1) family.</text>
</comment>
<dbReference type="AlphaFoldDB" id="A0A8K0CRF3"/>
<dbReference type="GO" id="GO:0050906">
    <property type="term" value="P:detection of stimulus involved in sensory perception"/>
    <property type="evidence" value="ECO:0007669"/>
    <property type="project" value="UniProtKB-ARBA"/>
</dbReference>
<dbReference type="GO" id="GO:0005886">
    <property type="term" value="C:plasma membrane"/>
    <property type="evidence" value="ECO:0007669"/>
    <property type="project" value="UniProtKB-SubCell"/>
</dbReference>
<keyword evidence="5 9" id="KW-1133">Transmembrane helix</keyword>
<dbReference type="PANTHER" id="PTHR42643">
    <property type="entry name" value="IONOTROPIC RECEPTOR 20A-RELATED"/>
    <property type="match status" value="1"/>
</dbReference>
<evidence type="ECO:0000256" key="5">
    <source>
        <dbReference type="ARBA" id="ARBA00022989"/>
    </source>
</evidence>
<organism evidence="12 13">
    <name type="scientific">Ignelater luminosus</name>
    <name type="common">Cucubano</name>
    <name type="synonym">Pyrophorus luminosus</name>
    <dbReference type="NCBI Taxonomy" id="2038154"/>
    <lineage>
        <taxon>Eukaryota</taxon>
        <taxon>Metazoa</taxon>
        <taxon>Ecdysozoa</taxon>
        <taxon>Arthropoda</taxon>
        <taxon>Hexapoda</taxon>
        <taxon>Insecta</taxon>
        <taxon>Pterygota</taxon>
        <taxon>Neoptera</taxon>
        <taxon>Endopterygota</taxon>
        <taxon>Coleoptera</taxon>
        <taxon>Polyphaga</taxon>
        <taxon>Elateriformia</taxon>
        <taxon>Elateroidea</taxon>
        <taxon>Elateridae</taxon>
        <taxon>Agrypninae</taxon>
        <taxon>Pyrophorini</taxon>
        <taxon>Ignelater</taxon>
    </lineage>
</organism>
<evidence type="ECO:0000256" key="8">
    <source>
        <dbReference type="ARBA" id="ARBA00023180"/>
    </source>
</evidence>
<dbReference type="Gene3D" id="1.10.287.70">
    <property type="match status" value="1"/>
</dbReference>
<keyword evidence="7" id="KW-0675">Receptor</keyword>
<feature type="non-terminal residue" evidence="12">
    <location>
        <position position="530"/>
    </location>
</feature>
<dbReference type="SUPFAM" id="SSF53850">
    <property type="entry name" value="Periplasmic binding protein-like II"/>
    <property type="match status" value="1"/>
</dbReference>
<dbReference type="Proteomes" id="UP000801492">
    <property type="component" value="Unassembled WGS sequence"/>
</dbReference>
<reference evidence="12" key="1">
    <citation type="submission" date="2019-08" db="EMBL/GenBank/DDBJ databases">
        <title>The genome of the North American firefly Photinus pyralis.</title>
        <authorList>
            <consortium name="Photinus pyralis genome working group"/>
            <person name="Fallon T.R."/>
            <person name="Sander Lower S.E."/>
            <person name="Weng J.-K."/>
        </authorList>
    </citation>
    <scope>NUCLEOTIDE SEQUENCE</scope>
    <source>
        <strain evidence="12">TRF0915ILg1</strain>
        <tissue evidence="12">Whole body</tissue>
    </source>
</reference>
<dbReference type="Pfam" id="PF24576">
    <property type="entry name" value="IR75A_N"/>
    <property type="match status" value="1"/>
</dbReference>
<sequence length="530" mass="61215">CGGTNNRKLRNPPIERLHYVRVFPKILEDRQIGDHPQNIRQGPRIHRYQQRQLIASRPPHTKIHYQRAQNKAEPPPIHITKMGHHPQNESYNMFQSPYKWFILDTTNRFLTNYTSVVQFFSNIPLRIDSDVTVFSDFMNDNVVLYDVYKLNLNNSEKVKVTQIGFWTPKNGMVFTYHLSTYQQRKNLTNTVIRFGVVKTHTDDSPSVDSYYKHVTTGNFDTINKLSYALYVHLFEIHNFSPIVTVTDKWFGGAVGGMDEGLAKLLYEGSVECGISSGLLKSDRIPFVDFIAPAYPFRTCFMFRNPGISTKVQNEFLKPFETSLWYTVFGFILLFFVILIFSEKLSRDYEEKSWTSACLLTWSVICQQGATFIPKPTSGRFTLLSLLIMSLLLYNYYTSSIVSSLLSGLPPPFETIEELSHSDLEVGLEDIVYTRTLFEVTKDERIKHLYKHKVLAHNNQPSYMTVAEGIARVKSGGFAYHSEPILAYSIVERTFEPYEICELAEIHVFTPTILWVMARKQGQYNKLFQIG</sequence>
<evidence type="ECO:0000259" key="10">
    <source>
        <dbReference type="Pfam" id="PF00060"/>
    </source>
</evidence>
<feature type="domain" description="Ionotropic glutamate receptor C-terminal" evidence="10">
    <location>
        <begin position="321"/>
        <end position="422"/>
    </location>
</feature>
<dbReference type="InterPro" id="IPR001320">
    <property type="entry name" value="Iontro_rcpt_C"/>
</dbReference>
<accession>A0A8K0CRF3</accession>
<feature type="transmembrane region" description="Helical" evidence="9">
    <location>
        <begin position="378"/>
        <end position="396"/>
    </location>
</feature>
<feature type="non-terminal residue" evidence="12">
    <location>
        <position position="1"/>
    </location>
</feature>
<keyword evidence="8" id="KW-0325">Glycoprotein</keyword>
<keyword evidence="6 9" id="KW-0472">Membrane</keyword>
<evidence type="ECO:0000256" key="4">
    <source>
        <dbReference type="ARBA" id="ARBA00022692"/>
    </source>
</evidence>
<protein>
    <submittedName>
        <fullName evidence="12">Uncharacterized protein</fullName>
    </submittedName>
</protein>
<dbReference type="GO" id="GO:0015276">
    <property type="term" value="F:ligand-gated monoatomic ion channel activity"/>
    <property type="evidence" value="ECO:0007669"/>
    <property type="project" value="InterPro"/>
</dbReference>
<dbReference type="PANTHER" id="PTHR42643:SF32">
    <property type="entry name" value="IONOTROPIC RECEPTOR 31A, ISOFORM C-RELATED"/>
    <property type="match status" value="1"/>
</dbReference>
<evidence type="ECO:0000313" key="12">
    <source>
        <dbReference type="EMBL" id="KAF2889937.1"/>
    </source>
</evidence>
<evidence type="ECO:0000256" key="1">
    <source>
        <dbReference type="ARBA" id="ARBA00004651"/>
    </source>
</evidence>
<keyword evidence="13" id="KW-1185">Reference proteome</keyword>
<dbReference type="InterPro" id="IPR052192">
    <property type="entry name" value="Insect_Ionotropic_Sensory_Rcpt"/>
</dbReference>
<evidence type="ECO:0000256" key="6">
    <source>
        <dbReference type="ARBA" id="ARBA00023136"/>
    </source>
</evidence>
<comment type="subcellular location">
    <subcellularLocation>
        <location evidence="1">Cell membrane</location>
        <topology evidence="1">Multi-pass membrane protein</topology>
    </subcellularLocation>
</comment>
<evidence type="ECO:0000313" key="13">
    <source>
        <dbReference type="Proteomes" id="UP000801492"/>
    </source>
</evidence>
<dbReference type="OrthoDB" id="6117597at2759"/>